<feature type="transmembrane region" description="Helical" evidence="6">
    <location>
        <begin position="257"/>
        <end position="278"/>
    </location>
</feature>
<evidence type="ECO:0000256" key="1">
    <source>
        <dbReference type="ARBA" id="ARBA00004141"/>
    </source>
</evidence>
<name>A0ABN9XI24_9DINO</name>
<comment type="caution">
    <text evidence="8">The sequence shown here is derived from an EMBL/GenBank/DDBJ whole genome shotgun (WGS) entry which is preliminary data.</text>
</comment>
<dbReference type="Gene3D" id="1.10.287.70">
    <property type="match status" value="2"/>
</dbReference>
<feature type="compositionally biased region" description="Low complexity" evidence="5">
    <location>
        <begin position="863"/>
        <end position="873"/>
    </location>
</feature>
<keyword evidence="9" id="KW-1185">Reference proteome</keyword>
<dbReference type="InterPro" id="IPR043203">
    <property type="entry name" value="VGCC_Ca_Na"/>
</dbReference>
<evidence type="ECO:0000256" key="2">
    <source>
        <dbReference type="ARBA" id="ARBA00022692"/>
    </source>
</evidence>
<dbReference type="Gene3D" id="1.20.120.350">
    <property type="entry name" value="Voltage-gated potassium channels. Chain C"/>
    <property type="match status" value="3"/>
</dbReference>
<dbReference type="InterPro" id="IPR005821">
    <property type="entry name" value="Ion_trans_dom"/>
</dbReference>
<feature type="transmembrane region" description="Helical" evidence="6">
    <location>
        <begin position="1116"/>
        <end position="1136"/>
    </location>
</feature>
<feature type="transmembrane region" description="Helical" evidence="6">
    <location>
        <begin position="1026"/>
        <end position="1045"/>
    </location>
</feature>
<feature type="transmembrane region" description="Helical" evidence="6">
    <location>
        <begin position="736"/>
        <end position="758"/>
    </location>
</feature>
<feature type="region of interest" description="Disordered" evidence="5">
    <location>
        <begin position="819"/>
        <end position="946"/>
    </location>
</feature>
<dbReference type="SUPFAM" id="SSF81324">
    <property type="entry name" value="Voltage-gated potassium channels"/>
    <property type="match status" value="3"/>
</dbReference>
<accession>A0ABN9XI24</accession>
<feature type="transmembrane region" description="Helical" evidence="6">
    <location>
        <begin position="134"/>
        <end position="151"/>
    </location>
</feature>
<feature type="domain" description="Ion transport" evidence="7">
    <location>
        <begin position="987"/>
        <end position="1154"/>
    </location>
</feature>
<feature type="region of interest" description="Disordered" evidence="5">
    <location>
        <begin position="1"/>
        <end position="27"/>
    </location>
</feature>
<feature type="transmembrane region" description="Helical" evidence="6">
    <location>
        <begin position="524"/>
        <end position="546"/>
    </location>
</feature>
<dbReference type="EMBL" id="CAUYUJ010020571">
    <property type="protein sequence ID" value="CAK0899238.1"/>
    <property type="molecule type" value="Genomic_DNA"/>
</dbReference>
<feature type="compositionally biased region" description="Basic and acidic residues" evidence="5">
    <location>
        <begin position="900"/>
        <end position="913"/>
    </location>
</feature>
<protein>
    <recommendedName>
        <fullName evidence="7">Ion transport domain-containing protein</fullName>
    </recommendedName>
</protein>
<feature type="domain" description="Ion transport" evidence="7">
    <location>
        <begin position="128"/>
        <end position="427"/>
    </location>
</feature>
<keyword evidence="4 6" id="KW-0472">Membrane</keyword>
<feature type="transmembrane region" description="Helical" evidence="6">
    <location>
        <begin position="171"/>
        <end position="190"/>
    </location>
</feature>
<dbReference type="PANTHER" id="PTHR10037:SF62">
    <property type="entry name" value="SODIUM CHANNEL PROTEIN 60E"/>
    <property type="match status" value="1"/>
</dbReference>
<feature type="non-terminal residue" evidence="8">
    <location>
        <position position="1321"/>
    </location>
</feature>
<feature type="compositionally biased region" description="Low complexity" evidence="5">
    <location>
        <begin position="833"/>
        <end position="844"/>
    </location>
</feature>
<organism evidence="8 9">
    <name type="scientific">Prorocentrum cordatum</name>
    <dbReference type="NCBI Taxonomy" id="2364126"/>
    <lineage>
        <taxon>Eukaryota</taxon>
        <taxon>Sar</taxon>
        <taxon>Alveolata</taxon>
        <taxon>Dinophyceae</taxon>
        <taxon>Prorocentrales</taxon>
        <taxon>Prorocentraceae</taxon>
        <taxon>Prorocentrum</taxon>
    </lineage>
</organism>
<gene>
    <name evidence="8" type="ORF">PCOR1329_LOCUS76803</name>
</gene>
<evidence type="ECO:0000313" key="9">
    <source>
        <dbReference type="Proteomes" id="UP001189429"/>
    </source>
</evidence>
<feature type="transmembrane region" description="Helical" evidence="6">
    <location>
        <begin position="363"/>
        <end position="380"/>
    </location>
</feature>
<evidence type="ECO:0000256" key="4">
    <source>
        <dbReference type="ARBA" id="ARBA00023136"/>
    </source>
</evidence>
<dbReference type="Proteomes" id="UP001189429">
    <property type="component" value="Unassembled WGS sequence"/>
</dbReference>
<evidence type="ECO:0000256" key="5">
    <source>
        <dbReference type="SAM" id="MobiDB-lite"/>
    </source>
</evidence>
<dbReference type="InterPro" id="IPR027359">
    <property type="entry name" value="Volt_channel_dom_sf"/>
</dbReference>
<feature type="domain" description="Ion transport" evidence="7">
    <location>
        <begin position="490"/>
        <end position="770"/>
    </location>
</feature>
<reference evidence="8" key="1">
    <citation type="submission" date="2023-10" db="EMBL/GenBank/DDBJ databases">
        <authorList>
            <person name="Chen Y."/>
            <person name="Shah S."/>
            <person name="Dougan E. K."/>
            <person name="Thang M."/>
            <person name="Chan C."/>
        </authorList>
    </citation>
    <scope>NUCLEOTIDE SEQUENCE [LARGE SCALE GENOMIC DNA]</scope>
</reference>
<feature type="transmembrane region" description="Helical" evidence="6">
    <location>
        <begin position="400"/>
        <end position="424"/>
    </location>
</feature>
<sequence length="1321" mass="145377">MLISPVSVTVAPHPPASGADDADGIAEPRVQSNRIWGSLESAEVSSNPSEGEKQPTSASKEKRFGSKKVEFGDTGLVATSSGVMLGDEFGTLRSIKVHDKEKTICQRSLFIFGLDTIFRQVTISIVEWRWFDRFILVCIAVNSLLLGIYPYREDEGYWLKETINGWADQALWAVFALESVIKIIAWGFVLDNHSYLRDPWNVLDFIVVCSGLLERFKLNIGVSFLRLFRLLRPLRSLNAAPQMKVLVNTALSSVLKLGNVIVLGAFLFAVFGIVGISLMPHVMYRHCRATEHPVLAGGSCWTWPSADDGRLCGGNYMCEASGGYCGGHPEDQDEALRPQFLGGMGGLPWCDGEPRKIFPETDFVHFENFAGAFLLIFQSMTLEGWIDLTYLIEDSFNATFAVLFFVCIIVMTNFFVLNVALAVVDEVQDQFTDEAKEKKRLTMQQEAEELAEKGVVARAGSTESEEDLDCVWWDCSLVRCCKHIADQDLFSDFIMVIIGANCLTMCCGRFSLDDSFGWLDAEKAVAIMEVTFLCIFIVEMVIMILARGPTQYVNNPITCFDGVVVAGSIVEFVVNALSEDGGGGFLSVLRTFRLFRVMNKLAHKWIRLKVLLKAMYHTGSALKDWLILFGLLLYISTLMCMHAFATQFRFQDVDSLDPLVPVEDIPPDLYWCPGPYSGTAWNFQQDCIPRAHFDTFPWGVVTVFQVMSGENWNTIMYAGMRASERWSSIWFVPPTVVAALLFISLILFGQGLFMSLFLSMLISKFDEVQDECQKEEEDKSKKVQVSRPNMSVTHLASIAKAKATSVKFVLKDENKLTVDRSDKEGRPAALGRASPDSASSSQAFSERKSGELPVNRKLLAKNSSSGTTLASSSQEIREVQTVPGQLPYTPDHQAASKAVRLHDSAADAARSSDDAIDGGDDGEDGDPPELGGDDCSDDGGSVLKGESRQGWPADYALYLFSRTNPIRRGCWYLLELKVSVRGHNVLIFDNVILLCIVLSSLCMVSVTPLSNPHSVYTRAVKAADVTFAVVFIAEMAVKLVAQGLIAGEDAYLSSGWNWLDGCVVLVSIVDLLPLRSGPGSLKTLRILRTFRPLRVVSRLEGLKVVVQTLFHSIGDLFGLAIASFLFLLIFALIFAFSLEGNLYHCSDTAVGFLGVEFGHLGMDFTTPLCLSSEVTDGATAMGSFDQTTREFNATACSLDRPKQWARASADTPICLARCDPTLDSHPQAIEHLCHRKYQSAVELPAVCSEARVPGVAGVPVQEQIGIDYIADMKRTLVVPCGGYTVNGQIVELSDAAEPVSCRSNFCPEATEPTEACVVECQ</sequence>
<feature type="compositionally biased region" description="Polar residues" evidence="5">
    <location>
        <begin position="43"/>
        <end position="58"/>
    </location>
</feature>
<evidence type="ECO:0000259" key="7">
    <source>
        <dbReference type="Pfam" id="PF00520"/>
    </source>
</evidence>
<comment type="subcellular location">
    <subcellularLocation>
        <location evidence="1">Membrane</location>
        <topology evidence="1">Multi-pass membrane protein</topology>
    </subcellularLocation>
</comment>
<proteinExistence type="predicted"/>
<evidence type="ECO:0000256" key="3">
    <source>
        <dbReference type="ARBA" id="ARBA00022989"/>
    </source>
</evidence>
<feature type="transmembrane region" description="Helical" evidence="6">
    <location>
        <begin position="985"/>
        <end position="1006"/>
    </location>
</feature>
<feature type="transmembrane region" description="Helical" evidence="6">
    <location>
        <begin position="489"/>
        <end position="512"/>
    </location>
</feature>
<dbReference type="PANTHER" id="PTHR10037">
    <property type="entry name" value="VOLTAGE-GATED CATION CHANNEL CALCIUM AND SODIUM"/>
    <property type="match status" value="1"/>
</dbReference>
<feature type="transmembrane region" description="Helical" evidence="6">
    <location>
        <begin position="625"/>
        <end position="645"/>
    </location>
</feature>
<keyword evidence="2 6" id="KW-0812">Transmembrane</keyword>
<evidence type="ECO:0000313" key="8">
    <source>
        <dbReference type="EMBL" id="CAK0899238.1"/>
    </source>
</evidence>
<evidence type="ECO:0000256" key="6">
    <source>
        <dbReference type="SAM" id="Phobius"/>
    </source>
</evidence>
<keyword evidence="3 6" id="KW-1133">Transmembrane helix</keyword>
<dbReference type="Pfam" id="PF00520">
    <property type="entry name" value="Ion_trans"/>
    <property type="match status" value="3"/>
</dbReference>
<feature type="compositionally biased region" description="Acidic residues" evidence="5">
    <location>
        <begin position="914"/>
        <end position="937"/>
    </location>
</feature>
<feature type="region of interest" description="Disordered" evidence="5">
    <location>
        <begin position="40"/>
        <end position="64"/>
    </location>
</feature>